<organism evidence="1 2">
    <name type="scientific">Paenibacillus xerothermodurans</name>
    <dbReference type="NCBI Taxonomy" id="1977292"/>
    <lineage>
        <taxon>Bacteria</taxon>
        <taxon>Bacillati</taxon>
        <taxon>Bacillota</taxon>
        <taxon>Bacilli</taxon>
        <taxon>Bacillales</taxon>
        <taxon>Paenibacillaceae</taxon>
        <taxon>Paenibacillus</taxon>
    </lineage>
</organism>
<comment type="caution">
    <text evidence="1">The sequence shown here is derived from an EMBL/GenBank/DDBJ whole genome shotgun (WGS) entry which is preliminary data.</text>
</comment>
<accession>A0A2W1N6Q7</accession>
<proteinExistence type="predicted"/>
<evidence type="ECO:0000313" key="1">
    <source>
        <dbReference type="EMBL" id="PZE20289.1"/>
    </source>
</evidence>
<reference evidence="1" key="1">
    <citation type="submission" date="2018-06" db="EMBL/GenBank/DDBJ databases">
        <title>Paenibacillus xerothermodurans sp. nov. an extremely dry heat resistant spore forming bacterium isolated from the soil of Cape Canaveral, Florida.</title>
        <authorList>
            <person name="Seuylemezian A."/>
            <person name="Kaur N."/>
            <person name="Patil P."/>
            <person name="Patil P."/>
            <person name="Mayilraj S."/>
            <person name="Vaishampayan P."/>
        </authorList>
    </citation>
    <scope>NUCLEOTIDE SEQUENCE [LARGE SCALE GENOMIC DNA]</scope>
    <source>
        <strain evidence="1">ATCC 27380</strain>
    </source>
</reference>
<name>A0A2W1N6Q7_PAEXE</name>
<protein>
    <submittedName>
        <fullName evidence="1">DUF2338 family protein</fullName>
    </submittedName>
</protein>
<dbReference type="RefSeq" id="WP_089200658.1">
    <property type="nucleotide sequence ID" value="NZ_NHRJ02000008.1"/>
</dbReference>
<dbReference type="AlphaFoldDB" id="A0A2W1N6Q7"/>
<sequence>MRDGATLGSTLHIDAGPSALGSSLIVGAGPAALQVAVHLGNAGCCDSLGLATRKGSRGDKLQEELAADGYKLTANTQPGAKAHLGGEVNLDYYYSTFDQVEDRWHTLILCTPSDSYLDVLDKMQISGKRAVRTIVLISPGIGSNLLVQHRLRDTHPSIEVISFSTYYAATKLEGHSLTVCRTKAFKKRIYIGSNRRGSSSTEQLRRLLERLGIGCTTVDSPLEAESRGITSYVHPPLFLNDFSLTEIFRERRSTKFLYKLYPEGPITQHAIKAMVLLWCEISELVTAMGAQPINLLQFLNDDNYPVHDITLSREDIEKFPQFDFVKQQYLLYIRYTAILIDPFSTPDARGKYFDFSAVPYQQVVRDHDGKWLVPRIPFEDYNRLKLLRALARRLELAVPQMTALIECFDKHWHAFIDKHGTDTMSREMFCDTSEADAEAIWREWGGSRL</sequence>
<evidence type="ECO:0000313" key="2">
    <source>
        <dbReference type="Proteomes" id="UP000214746"/>
    </source>
</evidence>
<dbReference type="InterPro" id="IPR016935">
    <property type="entry name" value="Opine_metallophore_DH"/>
</dbReference>
<dbReference type="Proteomes" id="UP000214746">
    <property type="component" value="Unassembled WGS sequence"/>
</dbReference>
<dbReference type="Pfam" id="PF10100">
    <property type="entry name" value="Staph_opine_DH"/>
    <property type="match status" value="1"/>
</dbReference>
<gene>
    <name evidence="1" type="ORF">CBW46_014160</name>
</gene>
<dbReference type="EMBL" id="NHRJ02000008">
    <property type="protein sequence ID" value="PZE20289.1"/>
    <property type="molecule type" value="Genomic_DNA"/>
</dbReference>
<dbReference type="Gene3D" id="3.40.50.720">
    <property type="entry name" value="NAD(P)-binding Rossmann-like Domain"/>
    <property type="match status" value="1"/>
</dbReference>
<dbReference type="OrthoDB" id="3652431at2"/>
<keyword evidence="2" id="KW-1185">Reference proteome</keyword>